<dbReference type="PANTHER" id="PTHR42749">
    <property type="entry name" value="CELL SHAPE-DETERMINING PROTEIN MREB"/>
    <property type="match status" value="1"/>
</dbReference>
<dbReference type="EMBL" id="CP036298">
    <property type="protein sequence ID" value="QDV21814.1"/>
    <property type="molecule type" value="Genomic_DNA"/>
</dbReference>
<dbReference type="InterPro" id="IPR013126">
    <property type="entry name" value="Hsp_70_fam"/>
</dbReference>
<accession>A0A518FZX6</accession>
<evidence type="ECO:0000313" key="5">
    <source>
        <dbReference type="Proteomes" id="UP000318017"/>
    </source>
</evidence>
<dbReference type="AlphaFoldDB" id="A0A518FZX6"/>
<dbReference type="KEGG" id="ahel:Q31a_00930"/>
<proteinExistence type="inferred from homology"/>
<dbReference type="Gene3D" id="3.90.640.10">
    <property type="entry name" value="Actin, Chain A, domain 4"/>
    <property type="match status" value="1"/>
</dbReference>
<dbReference type="InterPro" id="IPR018181">
    <property type="entry name" value="Heat_shock_70_CS"/>
</dbReference>
<gene>
    <name evidence="4" type="primary">dnaK_2</name>
    <name evidence="4" type="ORF">Q31a_00930</name>
</gene>
<dbReference type="PRINTS" id="PR00301">
    <property type="entry name" value="HEATSHOCK70"/>
</dbReference>
<dbReference type="Gene3D" id="3.30.420.40">
    <property type="match status" value="2"/>
</dbReference>
<dbReference type="CDD" id="cd10170">
    <property type="entry name" value="ASKHA_NBD_HSP70"/>
    <property type="match status" value="1"/>
</dbReference>
<dbReference type="Pfam" id="PF00012">
    <property type="entry name" value="HSP70"/>
    <property type="match status" value="1"/>
</dbReference>
<evidence type="ECO:0000256" key="3">
    <source>
        <dbReference type="ARBA" id="ARBA00022840"/>
    </source>
</evidence>
<sequence>MNRRYSIGIDLGTTNCVVAYASLEAEQPEIKVLKVQQISAPSQTESLESLPSFLYVPRDQELESGVFNLPDAPTYPVVSGVYARNMSADQPERTIAAAKSWLCHSGVDRHAAILPWESPQEVTKYSPVAAIRILLERLVDAWQAAFPGEPLREQLVTLTVPASFDMSARELTREAALAAGLPDDFILLEEPQAAVYHWLEKTGDGWRKAVSEGDSLLVCDVGGGTTDLTLVRVEQEGGELTLRRLAVGNHLLVGGDNMDLALAHFAAAKFAEKGTKLNAWQAVSLWHACRRAKESLLTLDGRETETVSVLGRGSKLVGGTVSIELNRQEVQQLLVEGFFPLVASDSRPVREPHSGFQELGLPFESDSGITRHISEFLANNATDSTGGFHLLLNGGVFRGVALRGRLKEAVEALRPEASSVTNLGGPEDLDHAVARGAAYYGWTKESGGVRIRGGTIRSYYVGIETAGLAIPGMPRPLQAVCVVPFGMEEGTEQDVPGREVGLVVGREAKFRFFAAANRKEDAVGTTLRQWDEEELVETSPMELTLDVDEAPEGGFIPVRFHSRISELGVFELWCKSAQDEQSWKLEFSIREDQDGAEAQVN</sequence>
<dbReference type="RefSeq" id="WP_145072514.1">
    <property type="nucleotide sequence ID" value="NZ_CP036298.1"/>
</dbReference>
<name>A0A518FZX6_9BACT</name>
<keyword evidence="2" id="KW-0547">Nucleotide-binding</keyword>
<reference evidence="4 5" key="1">
    <citation type="submission" date="2019-02" db="EMBL/GenBank/DDBJ databases">
        <title>Deep-cultivation of Planctomycetes and their phenomic and genomic characterization uncovers novel biology.</title>
        <authorList>
            <person name="Wiegand S."/>
            <person name="Jogler M."/>
            <person name="Boedeker C."/>
            <person name="Pinto D."/>
            <person name="Vollmers J."/>
            <person name="Rivas-Marin E."/>
            <person name="Kohn T."/>
            <person name="Peeters S.H."/>
            <person name="Heuer A."/>
            <person name="Rast P."/>
            <person name="Oberbeckmann S."/>
            <person name="Bunk B."/>
            <person name="Jeske O."/>
            <person name="Meyerdierks A."/>
            <person name="Storesund J.E."/>
            <person name="Kallscheuer N."/>
            <person name="Luecker S."/>
            <person name="Lage O.M."/>
            <person name="Pohl T."/>
            <person name="Merkel B.J."/>
            <person name="Hornburger P."/>
            <person name="Mueller R.-W."/>
            <person name="Bruemmer F."/>
            <person name="Labrenz M."/>
            <person name="Spormann A.M."/>
            <person name="Op den Camp H."/>
            <person name="Overmann J."/>
            <person name="Amann R."/>
            <person name="Jetten M.S.M."/>
            <person name="Mascher T."/>
            <person name="Medema M.H."/>
            <person name="Devos D.P."/>
            <person name="Kaster A.-K."/>
            <person name="Ovreas L."/>
            <person name="Rohde M."/>
            <person name="Galperin M.Y."/>
            <person name="Jogler C."/>
        </authorList>
    </citation>
    <scope>NUCLEOTIDE SEQUENCE [LARGE SCALE GENOMIC DNA]</scope>
    <source>
        <strain evidence="4 5">Q31a</strain>
    </source>
</reference>
<dbReference type="GO" id="GO:0140662">
    <property type="term" value="F:ATP-dependent protein folding chaperone"/>
    <property type="evidence" value="ECO:0007669"/>
    <property type="project" value="InterPro"/>
</dbReference>
<dbReference type="PROSITE" id="PS00297">
    <property type="entry name" value="HSP70_1"/>
    <property type="match status" value="1"/>
</dbReference>
<dbReference type="GO" id="GO:0005524">
    <property type="term" value="F:ATP binding"/>
    <property type="evidence" value="ECO:0007669"/>
    <property type="project" value="UniProtKB-KW"/>
</dbReference>
<dbReference type="SUPFAM" id="SSF53067">
    <property type="entry name" value="Actin-like ATPase domain"/>
    <property type="match status" value="2"/>
</dbReference>
<organism evidence="4 5">
    <name type="scientific">Aureliella helgolandensis</name>
    <dbReference type="NCBI Taxonomy" id="2527968"/>
    <lineage>
        <taxon>Bacteria</taxon>
        <taxon>Pseudomonadati</taxon>
        <taxon>Planctomycetota</taxon>
        <taxon>Planctomycetia</taxon>
        <taxon>Pirellulales</taxon>
        <taxon>Pirellulaceae</taxon>
        <taxon>Aureliella</taxon>
    </lineage>
</organism>
<dbReference type="OrthoDB" id="9760742at2"/>
<evidence type="ECO:0000256" key="1">
    <source>
        <dbReference type="ARBA" id="ARBA00007381"/>
    </source>
</evidence>
<dbReference type="InterPro" id="IPR043129">
    <property type="entry name" value="ATPase_NBD"/>
</dbReference>
<comment type="similarity">
    <text evidence="1">Belongs to the heat shock protein 70 family.</text>
</comment>
<keyword evidence="5" id="KW-1185">Reference proteome</keyword>
<protein>
    <submittedName>
        <fullName evidence="4">Chaperone protein DnaK</fullName>
    </submittedName>
</protein>
<evidence type="ECO:0000313" key="4">
    <source>
        <dbReference type="EMBL" id="QDV21814.1"/>
    </source>
</evidence>
<dbReference type="PANTHER" id="PTHR42749:SF1">
    <property type="entry name" value="CELL SHAPE-DETERMINING PROTEIN MREB"/>
    <property type="match status" value="1"/>
</dbReference>
<dbReference type="Proteomes" id="UP000318017">
    <property type="component" value="Chromosome"/>
</dbReference>
<evidence type="ECO:0000256" key="2">
    <source>
        <dbReference type="ARBA" id="ARBA00022741"/>
    </source>
</evidence>
<keyword evidence="3" id="KW-0067">ATP-binding</keyword>